<evidence type="ECO:0000313" key="3">
    <source>
        <dbReference type="EMBL" id="USW57835.1"/>
    </source>
</evidence>
<evidence type="ECO:0000256" key="1">
    <source>
        <dbReference type="SAM" id="MobiDB-lite"/>
    </source>
</evidence>
<dbReference type="InterPro" id="IPR003609">
    <property type="entry name" value="Pan_app"/>
</dbReference>
<dbReference type="PANTHER" id="PTHR36578:SF1">
    <property type="entry name" value="APPLE DOMAIN-CONTAINING PROTEIN"/>
    <property type="match status" value="1"/>
</dbReference>
<dbReference type="EMBL" id="CP099427">
    <property type="protein sequence ID" value="USW57835.1"/>
    <property type="molecule type" value="Genomic_DNA"/>
</dbReference>
<organism evidence="3 4">
    <name type="scientific">Septoria linicola</name>
    <dbReference type="NCBI Taxonomy" id="215465"/>
    <lineage>
        <taxon>Eukaryota</taxon>
        <taxon>Fungi</taxon>
        <taxon>Dikarya</taxon>
        <taxon>Ascomycota</taxon>
        <taxon>Pezizomycotina</taxon>
        <taxon>Dothideomycetes</taxon>
        <taxon>Dothideomycetidae</taxon>
        <taxon>Mycosphaerellales</taxon>
        <taxon>Mycosphaerellaceae</taxon>
        <taxon>Septoria</taxon>
    </lineage>
</organism>
<keyword evidence="4" id="KW-1185">Reference proteome</keyword>
<dbReference type="AlphaFoldDB" id="A0A9Q9B422"/>
<name>A0A9Q9B422_9PEZI</name>
<dbReference type="Pfam" id="PF00024">
    <property type="entry name" value="PAN_1"/>
    <property type="match status" value="1"/>
</dbReference>
<feature type="region of interest" description="Disordered" evidence="1">
    <location>
        <begin position="1"/>
        <end position="23"/>
    </location>
</feature>
<dbReference type="Proteomes" id="UP001056384">
    <property type="component" value="Chromosome 10"/>
</dbReference>
<feature type="domain" description="Apple" evidence="2">
    <location>
        <begin position="205"/>
        <end position="256"/>
    </location>
</feature>
<feature type="compositionally biased region" description="Polar residues" evidence="1">
    <location>
        <begin position="1"/>
        <end position="13"/>
    </location>
</feature>
<evidence type="ECO:0000259" key="2">
    <source>
        <dbReference type="Pfam" id="PF00024"/>
    </source>
</evidence>
<sequence>MVQSNTNKEWTTSKPHKQVDSPGSLIRSSLSLTALLTASASAATLVERGYSIPNYNSTSTGQATINAPTDCGSYITYKAHPADAHDPFLCAADCDAQRAETPNHYNGLSCHFFTSYQLLKNGVVQNQICALYSRSWDSSYATNTGYSSGSDTYTIKNGYSWSYSDPVGPLTACPQPLQYIVGANRTLYSVCLDTDYQIPSPEIYSNTVEVRACSNQCNNQQGCTKAVYNPQYQTCYLKGSHSVANENFQKNPGFQTLDRIPENTPLTSCLAPTYGITQGGVSYTVCPSSHTNNAAVLNYWTGFPGGYQCAQKCNSVSSCKKFVYNWATQECWNIGNANLAQSGWATFDNINTYYVQ</sequence>
<protein>
    <submittedName>
        <fullName evidence="3">PAN/Apple domain-containing protein</fullName>
    </submittedName>
</protein>
<accession>A0A9Q9B422</accession>
<dbReference type="PANTHER" id="PTHR36578">
    <property type="entry name" value="CHROMOSOME 15, WHOLE GENOME SHOTGUN SEQUENCE"/>
    <property type="match status" value="1"/>
</dbReference>
<dbReference type="Gene3D" id="3.50.4.10">
    <property type="entry name" value="Hepatocyte Growth Factor"/>
    <property type="match status" value="1"/>
</dbReference>
<gene>
    <name evidence="3" type="ORF">Slin15195_G111540</name>
</gene>
<reference evidence="3" key="1">
    <citation type="submission" date="2022-06" db="EMBL/GenBank/DDBJ databases">
        <title>Complete genome sequences of two strains of the flax pathogen Septoria linicola.</title>
        <authorList>
            <person name="Lapalu N."/>
            <person name="Simon A."/>
            <person name="Demenou B."/>
            <person name="Paumier D."/>
            <person name="Guillot M.-P."/>
            <person name="Gout L."/>
            <person name="Valade R."/>
        </authorList>
    </citation>
    <scope>NUCLEOTIDE SEQUENCE</scope>
    <source>
        <strain evidence="3">SE15195</strain>
    </source>
</reference>
<proteinExistence type="predicted"/>
<evidence type="ECO:0000313" key="4">
    <source>
        <dbReference type="Proteomes" id="UP001056384"/>
    </source>
</evidence>